<organism evidence="2 3">
    <name type="scientific">Cupriavidus oxalaticus</name>
    <dbReference type="NCBI Taxonomy" id="96344"/>
    <lineage>
        <taxon>Bacteria</taxon>
        <taxon>Pseudomonadati</taxon>
        <taxon>Pseudomonadota</taxon>
        <taxon>Betaproteobacteria</taxon>
        <taxon>Burkholderiales</taxon>
        <taxon>Burkholderiaceae</taxon>
        <taxon>Cupriavidus</taxon>
    </lineage>
</organism>
<dbReference type="KEGG" id="cox:E0W60_04235"/>
<accession>A0A4P7L508</accession>
<name>A0A4P7L508_9BURK</name>
<dbReference type="RefSeq" id="WP_135703131.1">
    <property type="nucleotide sequence ID" value="NZ_CP038634.1"/>
</dbReference>
<feature type="region of interest" description="Disordered" evidence="1">
    <location>
        <begin position="117"/>
        <end position="178"/>
    </location>
</feature>
<dbReference type="Proteomes" id="UP000295294">
    <property type="component" value="Chromosome 1"/>
</dbReference>
<feature type="compositionally biased region" description="Polar residues" evidence="1">
    <location>
        <begin position="142"/>
        <end position="158"/>
    </location>
</feature>
<dbReference type="AlphaFoldDB" id="A0A4P7L508"/>
<evidence type="ECO:0000313" key="3">
    <source>
        <dbReference type="Proteomes" id="UP000295294"/>
    </source>
</evidence>
<feature type="compositionally biased region" description="Gly residues" evidence="1">
    <location>
        <begin position="120"/>
        <end position="131"/>
    </location>
</feature>
<dbReference type="EMBL" id="CP038634">
    <property type="protein sequence ID" value="QBY50420.1"/>
    <property type="molecule type" value="Genomic_DNA"/>
</dbReference>
<evidence type="ECO:0000313" key="2">
    <source>
        <dbReference type="EMBL" id="QBY50420.1"/>
    </source>
</evidence>
<protein>
    <submittedName>
        <fullName evidence="2">Uncharacterized protein</fullName>
    </submittedName>
</protein>
<evidence type="ECO:0000256" key="1">
    <source>
        <dbReference type="SAM" id="MobiDB-lite"/>
    </source>
</evidence>
<reference evidence="2 3" key="1">
    <citation type="submission" date="2019-03" db="EMBL/GenBank/DDBJ databases">
        <title>Efficiently degradation of phenoxyalkanoic acid herbicides by Cupriavidus oxalaticus strain X32.</title>
        <authorList>
            <person name="Sheng X."/>
        </authorList>
    </citation>
    <scope>NUCLEOTIDE SEQUENCE [LARGE SCALE GENOMIC DNA]</scope>
    <source>
        <strain evidence="2 3">X32</strain>
    </source>
</reference>
<sequence length="178" mass="19616">MCWDAADEVVAARRQVERRCQLRQRVVPGGGAATDHDQLRGQGADRRQVGLTHRAQPGVARILVHRELAGELAFGHAGDRDLQHTQRVERGHVEDGNARGMVGYFSGAFSMLHRHCQRRQGGGEQGRGTGGEQAAPARLESVHQSPWLNAQQRPGSCNQDHRAVDKPKDQNLTDTLIQ</sequence>
<proteinExistence type="predicted"/>
<feature type="compositionally biased region" description="Basic and acidic residues" evidence="1">
    <location>
        <begin position="159"/>
        <end position="171"/>
    </location>
</feature>
<gene>
    <name evidence="2" type="ORF">E0W60_04235</name>
</gene>